<dbReference type="EMBL" id="NJHN03000101">
    <property type="protein sequence ID" value="KAH9414980.1"/>
    <property type="molecule type" value="Genomic_DNA"/>
</dbReference>
<evidence type="ECO:0000313" key="2">
    <source>
        <dbReference type="EMBL" id="KAH9414980.1"/>
    </source>
</evidence>
<evidence type="ECO:0000256" key="1">
    <source>
        <dbReference type="SAM" id="MobiDB-lite"/>
    </source>
</evidence>
<feature type="compositionally biased region" description="Polar residues" evidence="1">
    <location>
        <begin position="25"/>
        <end position="39"/>
    </location>
</feature>
<reference evidence="2 3" key="1">
    <citation type="journal article" date="2018" name="J. Allergy Clin. Immunol.">
        <title>High-quality assembly of Dermatophagoides pteronyssinus genome and transcriptome reveals a wide range of novel allergens.</title>
        <authorList>
            <person name="Liu X.Y."/>
            <person name="Yang K.Y."/>
            <person name="Wang M.Q."/>
            <person name="Kwok J.S."/>
            <person name="Zeng X."/>
            <person name="Yang Z."/>
            <person name="Xiao X.J."/>
            <person name="Lau C.P."/>
            <person name="Li Y."/>
            <person name="Huang Z.M."/>
            <person name="Ba J.G."/>
            <person name="Yim A.K."/>
            <person name="Ouyang C.Y."/>
            <person name="Ngai S.M."/>
            <person name="Chan T.F."/>
            <person name="Leung E.L."/>
            <person name="Liu L."/>
            <person name="Liu Z.G."/>
            <person name="Tsui S.K."/>
        </authorList>
    </citation>
    <scope>NUCLEOTIDE SEQUENCE [LARGE SCALE GENOMIC DNA]</scope>
    <source>
        <strain evidence="2">Derp</strain>
    </source>
</reference>
<evidence type="ECO:0000313" key="3">
    <source>
        <dbReference type="Proteomes" id="UP000887458"/>
    </source>
</evidence>
<accession>A0ABQ8IXF3</accession>
<name>A0ABQ8IXF3_DERPT</name>
<comment type="caution">
    <text evidence="2">The sequence shown here is derived from an EMBL/GenBank/DDBJ whole genome shotgun (WGS) entry which is preliminary data.</text>
</comment>
<gene>
    <name evidence="2" type="ORF">DERP_014273</name>
</gene>
<proteinExistence type="predicted"/>
<sequence>MNVSSDAVDDDKSSNTNNDSHKNSITNAATADTSSSQSLRPVKIGSNTFAPCLISHCALNKSDINSSLNHDNGHSFPSNILLTSSSVFNSCGCSFCTSPNCNAAAFRVKGVEPLSKRPTRIRNF</sequence>
<protein>
    <submittedName>
        <fullName evidence="2">Uncharacterized protein</fullName>
    </submittedName>
</protein>
<feature type="region of interest" description="Disordered" evidence="1">
    <location>
        <begin position="1"/>
        <end position="39"/>
    </location>
</feature>
<dbReference type="Proteomes" id="UP000887458">
    <property type="component" value="Unassembled WGS sequence"/>
</dbReference>
<organism evidence="2 3">
    <name type="scientific">Dermatophagoides pteronyssinus</name>
    <name type="common">European house dust mite</name>
    <dbReference type="NCBI Taxonomy" id="6956"/>
    <lineage>
        <taxon>Eukaryota</taxon>
        <taxon>Metazoa</taxon>
        <taxon>Ecdysozoa</taxon>
        <taxon>Arthropoda</taxon>
        <taxon>Chelicerata</taxon>
        <taxon>Arachnida</taxon>
        <taxon>Acari</taxon>
        <taxon>Acariformes</taxon>
        <taxon>Sarcoptiformes</taxon>
        <taxon>Astigmata</taxon>
        <taxon>Psoroptidia</taxon>
        <taxon>Analgoidea</taxon>
        <taxon>Pyroglyphidae</taxon>
        <taxon>Dermatophagoidinae</taxon>
        <taxon>Dermatophagoides</taxon>
    </lineage>
</organism>
<reference evidence="2 3" key="2">
    <citation type="journal article" date="2022" name="Mol. Biol. Evol.">
        <title>Comparative Genomics Reveals Insights into the Divergent Evolution of Astigmatic Mites and Household Pest Adaptations.</title>
        <authorList>
            <person name="Xiong Q."/>
            <person name="Wan A.T."/>
            <person name="Liu X."/>
            <person name="Fung C.S."/>
            <person name="Xiao X."/>
            <person name="Malainual N."/>
            <person name="Hou J."/>
            <person name="Wang L."/>
            <person name="Wang M."/>
            <person name="Yang K.Y."/>
            <person name="Cui Y."/>
            <person name="Leung E.L."/>
            <person name="Nong W."/>
            <person name="Shin S.K."/>
            <person name="Au S.W."/>
            <person name="Jeong K.Y."/>
            <person name="Chew F.T."/>
            <person name="Hui J.H."/>
            <person name="Leung T.F."/>
            <person name="Tungtrongchitr A."/>
            <person name="Zhong N."/>
            <person name="Liu Z."/>
            <person name="Tsui S.K."/>
        </authorList>
    </citation>
    <scope>NUCLEOTIDE SEQUENCE [LARGE SCALE GENOMIC DNA]</scope>
    <source>
        <strain evidence="2">Derp</strain>
    </source>
</reference>
<keyword evidence="3" id="KW-1185">Reference proteome</keyword>